<keyword evidence="2" id="KW-0645">Protease</keyword>
<reference evidence="5" key="1">
    <citation type="submission" date="2020-05" db="EMBL/GenBank/DDBJ databases">
        <authorList>
            <person name="Chiriac C."/>
            <person name="Salcher M."/>
            <person name="Ghai R."/>
            <person name="Kavagutti S V."/>
        </authorList>
    </citation>
    <scope>NUCLEOTIDE SEQUENCE</scope>
</reference>
<keyword evidence="4" id="KW-0720">Serine protease</keyword>
<keyword evidence="3" id="KW-0378">Hydrolase</keyword>
<evidence type="ECO:0000256" key="3">
    <source>
        <dbReference type="ARBA" id="ARBA00022801"/>
    </source>
</evidence>
<dbReference type="Gene3D" id="3.40.50.880">
    <property type="match status" value="1"/>
</dbReference>
<organism evidence="5">
    <name type="scientific">freshwater metagenome</name>
    <dbReference type="NCBI Taxonomy" id="449393"/>
    <lineage>
        <taxon>unclassified sequences</taxon>
        <taxon>metagenomes</taxon>
        <taxon>ecological metagenomes</taxon>
    </lineage>
</organism>
<dbReference type="GO" id="GO:0008236">
    <property type="term" value="F:serine-type peptidase activity"/>
    <property type="evidence" value="ECO:0007669"/>
    <property type="project" value="UniProtKB-KW"/>
</dbReference>
<dbReference type="PANTHER" id="PTHR36175:SF1">
    <property type="entry name" value="CYANOPHYCINASE"/>
    <property type="match status" value="1"/>
</dbReference>
<dbReference type="GO" id="GO:0006508">
    <property type="term" value="P:proteolysis"/>
    <property type="evidence" value="ECO:0007669"/>
    <property type="project" value="UniProtKB-KW"/>
</dbReference>
<gene>
    <name evidence="5" type="ORF">UFOPK3554_00327</name>
</gene>
<dbReference type="Pfam" id="PF03575">
    <property type="entry name" value="Peptidase_S51"/>
    <property type="match status" value="1"/>
</dbReference>
<evidence type="ECO:0000313" key="5">
    <source>
        <dbReference type="EMBL" id="CAB5239538.1"/>
    </source>
</evidence>
<dbReference type="AlphaFoldDB" id="A0A6J7XT12"/>
<dbReference type="PANTHER" id="PTHR36175">
    <property type="entry name" value="CYANOPHYCINASE"/>
    <property type="match status" value="1"/>
</dbReference>
<sequence>MKDHGAIALVGSGEYLPVMQELETELLHFGMSRGKSNTFVQIPTGAGQEGAERLGFWRERGAQQAKRMGTTAQFLPVLTREDAHNPEYISQVLNAGLIYFSGGDPGNITDVFSQTPLWEAVQRAWQDGSSLAGCSAGAMAFGSKIVGIRRMHVTEGLGLLPDIEVIPHYDKFLGWLPDRVAAIALRTDEGSKLLGIDEDTAAVLTDSWRVVGKKKVHILKGIDGAPKSFEHGEDLAI</sequence>
<protein>
    <submittedName>
        <fullName evidence="5">Unannotated protein</fullName>
    </submittedName>
</protein>
<evidence type="ECO:0000256" key="1">
    <source>
        <dbReference type="ARBA" id="ARBA00006534"/>
    </source>
</evidence>
<evidence type="ECO:0000256" key="2">
    <source>
        <dbReference type="ARBA" id="ARBA00022670"/>
    </source>
</evidence>
<dbReference type="InterPro" id="IPR029062">
    <property type="entry name" value="Class_I_gatase-like"/>
</dbReference>
<dbReference type="SUPFAM" id="SSF52317">
    <property type="entry name" value="Class I glutamine amidotransferase-like"/>
    <property type="match status" value="1"/>
</dbReference>
<name>A0A6J7XT12_9ZZZZ</name>
<evidence type="ECO:0000256" key="4">
    <source>
        <dbReference type="ARBA" id="ARBA00022825"/>
    </source>
</evidence>
<dbReference type="EMBL" id="CAFBSG010000004">
    <property type="protein sequence ID" value="CAB5239538.1"/>
    <property type="molecule type" value="Genomic_DNA"/>
</dbReference>
<proteinExistence type="inferred from homology"/>
<accession>A0A6J7XT12</accession>
<dbReference type="InterPro" id="IPR005320">
    <property type="entry name" value="Peptidase_S51"/>
</dbReference>
<comment type="similarity">
    <text evidence="1">Belongs to the peptidase S51 family.</text>
</comment>